<dbReference type="Gene3D" id="3.10.129.10">
    <property type="entry name" value="Hotdog Thioesterase"/>
    <property type="match status" value="1"/>
</dbReference>
<organism evidence="1 2">
    <name type="scientific">Mycobacterium lacus</name>
    <dbReference type="NCBI Taxonomy" id="169765"/>
    <lineage>
        <taxon>Bacteria</taxon>
        <taxon>Bacillati</taxon>
        <taxon>Actinomycetota</taxon>
        <taxon>Actinomycetes</taxon>
        <taxon>Mycobacteriales</taxon>
        <taxon>Mycobacteriaceae</taxon>
        <taxon>Mycobacterium</taxon>
    </lineage>
</organism>
<dbReference type="GO" id="GO:0016829">
    <property type="term" value="F:lyase activity"/>
    <property type="evidence" value="ECO:0007669"/>
    <property type="project" value="InterPro"/>
</dbReference>
<evidence type="ECO:0000313" key="1">
    <source>
        <dbReference type="EMBL" id="BBX98666.1"/>
    </source>
</evidence>
<proteinExistence type="predicted"/>
<gene>
    <name evidence="1" type="ORF">MLAC_39600</name>
</gene>
<dbReference type="SUPFAM" id="SSF54637">
    <property type="entry name" value="Thioesterase/thiol ester dehydrase-isomerase"/>
    <property type="match status" value="1"/>
</dbReference>
<protein>
    <submittedName>
        <fullName evidence="1">Molybdenum cofactor biosynthesis protein MoeC</fullName>
    </submittedName>
</protein>
<dbReference type="InterPro" id="IPR048274">
    <property type="entry name" value="MC_hydratase"/>
</dbReference>
<dbReference type="KEGG" id="mlj:MLAC_39600"/>
<sequence length="178" mass="20043">MGLAMDQVRSYKKVGDRRWRESRGLVYEDIEVGTIIEHRPGRTLTEADNIWMSLLAHNLHPLHIDNVYCEKTEWKRPLVSSLVTLSIVSGMSVPSTSAKGLANLGWDHIRLVAPVFVGDTIYAETEYLDKRLSKSRPSQGIVSCATRGVKADGTLFLTCQRTFLLPTREHDLEDQAGY</sequence>
<dbReference type="Pfam" id="PF19315">
    <property type="entry name" value="MC_hydratase"/>
    <property type="match status" value="1"/>
</dbReference>
<reference evidence="1 2" key="1">
    <citation type="journal article" date="2019" name="Emerg. Microbes Infect.">
        <title>Comprehensive subspecies identification of 175 nontuberculous mycobacteria species based on 7547 genomic profiles.</title>
        <authorList>
            <person name="Matsumoto Y."/>
            <person name="Kinjo T."/>
            <person name="Motooka D."/>
            <person name="Nabeya D."/>
            <person name="Jung N."/>
            <person name="Uechi K."/>
            <person name="Horii T."/>
            <person name="Iida T."/>
            <person name="Fujita J."/>
            <person name="Nakamura S."/>
        </authorList>
    </citation>
    <scope>NUCLEOTIDE SEQUENCE [LARGE SCALE GENOMIC DNA]</scope>
    <source>
        <strain evidence="1 2">JCM 15657</strain>
    </source>
</reference>
<dbReference type="CDD" id="cd03451">
    <property type="entry name" value="FkbR2"/>
    <property type="match status" value="1"/>
</dbReference>
<name>A0A7I7NPX3_9MYCO</name>
<evidence type="ECO:0000313" key="2">
    <source>
        <dbReference type="Proteomes" id="UP000466396"/>
    </source>
</evidence>
<dbReference type="InterPro" id="IPR029069">
    <property type="entry name" value="HotDog_dom_sf"/>
</dbReference>
<dbReference type="EMBL" id="AP022581">
    <property type="protein sequence ID" value="BBX98666.1"/>
    <property type="molecule type" value="Genomic_DNA"/>
</dbReference>
<dbReference type="Proteomes" id="UP000466396">
    <property type="component" value="Chromosome"/>
</dbReference>
<dbReference type="AlphaFoldDB" id="A0A7I7NPX3"/>
<accession>A0A7I7NPX3</accession>
<dbReference type="PANTHER" id="PTHR43664:SF1">
    <property type="entry name" value="BETA-METHYLMALYL-COA DEHYDRATASE"/>
    <property type="match status" value="1"/>
</dbReference>
<keyword evidence="2" id="KW-1185">Reference proteome</keyword>
<dbReference type="PANTHER" id="PTHR43664">
    <property type="entry name" value="MONOAMINE OXIDASE-RELATED"/>
    <property type="match status" value="1"/>
</dbReference>
<dbReference type="InterPro" id="IPR052342">
    <property type="entry name" value="MCH/BMMD"/>
</dbReference>